<feature type="compositionally biased region" description="Polar residues" evidence="13">
    <location>
        <begin position="292"/>
        <end position="305"/>
    </location>
</feature>
<evidence type="ECO:0000256" key="8">
    <source>
        <dbReference type="ARBA" id="ARBA00023015"/>
    </source>
</evidence>
<evidence type="ECO:0000256" key="7">
    <source>
        <dbReference type="ARBA" id="ARBA00022833"/>
    </source>
</evidence>
<evidence type="ECO:0000256" key="1">
    <source>
        <dbReference type="ARBA" id="ARBA00003767"/>
    </source>
</evidence>
<keyword evidence="7" id="KW-0862">Zinc</keyword>
<organism evidence="15 16">
    <name type="scientific">Acropora cervicornis</name>
    <name type="common">Staghorn coral</name>
    <dbReference type="NCBI Taxonomy" id="6130"/>
    <lineage>
        <taxon>Eukaryota</taxon>
        <taxon>Metazoa</taxon>
        <taxon>Cnidaria</taxon>
        <taxon>Anthozoa</taxon>
        <taxon>Hexacorallia</taxon>
        <taxon>Scleractinia</taxon>
        <taxon>Astrocoeniina</taxon>
        <taxon>Acroporidae</taxon>
        <taxon>Acropora</taxon>
    </lineage>
</organism>
<dbReference type="Proteomes" id="UP001249851">
    <property type="component" value="Unassembled WGS sequence"/>
</dbReference>
<feature type="domain" description="C2H2-type" evidence="14">
    <location>
        <begin position="264"/>
        <end position="291"/>
    </location>
</feature>
<keyword evidence="10" id="KW-0804">Transcription</keyword>
<keyword evidence="9" id="KW-0238">DNA-binding</keyword>
<feature type="region of interest" description="Disordered" evidence="13">
    <location>
        <begin position="329"/>
        <end position="365"/>
    </location>
</feature>
<feature type="domain" description="C2H2-type" evidence="14">
    <location>
        <begin position="124"/>
        <end position="151"/>
    </location>
</feature>
<keyword evidence="11" id="KW-0539">Nucleus</keyword>
<dbReference type="InterPro" id="IPR013087">
    <property type="entry name" value="Znf_C2H2_type"/>
</dbReference>
<comment type="function">
    <text evidence="1">May be involved in transcriptional regulation.</text>
</comment>
<sequence length="609" mass="66398">MSSEEEATAANVLSQMSQIQQISCETIEATVINVGHHCDVETTATQAVMEIQMQGEVPVVEGSEVLQQVHAVTSAEKVQQPEAPVVGGNEAQLESGQVAITIPVTTAPSPVVPTRITTAGGRVYACEYCGKEFNKSYNLKTHIRVHTGERPYQCEECGHGFANLGDLKRHARTHTGEKPFKCEYCGKVFSDFGSHKRHLRLHTGFKPFRCEHCEREFTRLDSYKNHIRLHTGDRPYKCDTCAKEFNYLTTYKRHLNIHKGEKPFACEHCDKKFTRLNYLKNHLNTHAKHSSQESQTDFKFDSNNTDATMNEDCQETMGAMAEETVAAHSIRNESKNDVELDKEDERELGSATEKAQGDDIPDATKPSETKVLDASLLHQVTQVLGEIVPHNLSAELTEGNGGPQIVVQGADHEGSEFKITLAQQLLLAQHLLNQVQTQRHGQGGSGSEDGEAGTEQAQIATVSIPELTPELAEQIVSQAAAQQAAGEHTTIQTSAGEGILIQSSPGVLHVPGEGTSQGTRQTGMVIGTEVMVHDASEGEDTEMVTEHVLQESTAVPVTSEHGVPLVDSEAVYVAIDPSQGDVQQILGQIQAITSSQLQRAQTSDQNDSN</sequence>
<evidence type="ECO:0000259" key="14">
    <source>
        <dbReference type="PROSITE" id="PS50157"/>
    </source>
</evidence>
<dbReference type="SMART" id="SM00355">
    <property type="entry name" value="ZnF_C2H2"/>
    <property type="match status" value="6"/>
</dbReference>
<reference evidence="15" key="2">
    <citation type="journal article" date="2023" name="Science">
        <title>Genomic signatures of disease resistance in endangered staghorn corals.</title>
        <authorList>
            <person name="Vollmer S.V."/>
            <person name="Selwyn J.D."/>
            <person name="Despard B.A."/>
            <person name="Roesel C.L."/>
        </authorList>
    </citation>
    <scope>NUCLEOTIDE SEQUENCE</scope>
    <source>
        <strain evidence="15">K2</strain>
    </source>
</reference>
<feature type="region of interest" description="Disordered" evidence="13">
    <location>
        <begin position="437"/>
        <end position="456"/>
    </location>
</feature>
<dbReference type="GO" id="GO:0000978">
    <property type="term" value="F:RNA polymerase II cis-regulatory region sequence-specific DNA binding"/>
    <property type="evidence" value="ECO:0007669"/>
    <property type="project" value="TreeGrafter"/>
</dbReference>
<dbReference type="PANTHER" id="PTHR24393">
    <property type="entry name" value="ZINC FINGER PROTEIN"/>
    <property type="match status" value="1"/>
</dbReference>
<feature type="domain" description="C2H2-type" evidence="14">
    <location>
        <begin position="152"/>
        <end position="179"/>
    </location>
</feature>
<dbReference type="FunFam" id="3.30.160.60:FF:001235">
    <property type="entry name" value="Si:ch211-119o8.6"/>
    <property type="match status" value="1"/>
</dbReference>
<dbReference type="SUPFAM" id="SSF57667">
    <property type="entry name" value="beta-beta-alpha zinc fingers"/>
    <property type="match status" value="3"/>
</dbReference>
<feature type="domain" description="C2H2-type" evidence="14">
    <location>
        <begin position="180"/>
        <end position="207"/>
    </location>
</feature>
<dbReference type="AlphaFoldDB" id="A0AAD9QZ10"/>
<evidence type="ECO:0000256" key="6">
    <source>
        <dbReference type="ARBA" id="ARBA00022771"/>
    </source>
</evidence>
<dbReference type="GO" id="GO:0005634">
    <property type="term" value="C:nucleus"/>
    <property type="evidence" value="ECO:0007669"/>
    <property type="project" value="UniProtKB-SubCell"/>
</dbReference>
<dbReference type="FunFam" id="3.30.160.60:FF:000624">
    <property type="entry name" value="zinc finger protein 697"/>
    <property type="match status" value="1"/>
</dbReference>
<reference evidence="15" key="1">
    <citation type="journal article" date="2023" name="G3 (Bethesda)">
        <title>Whole genome assembly and annotation of the endangered Caribbean coral Acropora cervicornis.</title>
        <authorList>
            <person name="Selwyn J.D."/>
            <person name="Vollmer S.V."/>
        </authorList>
    </citation>
    <scope>NUCLEOTIDE SEQUENCE</scope>
    <source>
        <strain evidence="15">K2</strain>
    </source>
</reference>
<evidence type="ECO:0000256" key="9">
    <source>
        <dbReference type="ARBA" id="ARBA00023125"/>
    </source>
</evidence>
<gene>
    <name evidence="15" type="ORF">P5673_005813</name>
</gene>
<feature type="domain" description="C2H2-type" evidence="14">
    <location>
        <begin position="236"/>
        <end position="263"/>
    </location>
</feature>
<evidence type="ECO:0000256" key="11">
    <source>
        <dbReference type="ARBA" id="ARBA00023242"/>
    </source>
</evidence>
<dbReference type="PANTHER" id="PTHR24393:SF165">
    <property type="entry name" value="ZINC FINGER PROTEIN 555-LIKE"/>
    <property type="match status" value="1"/>
</dbReference>
<comment type="caution">
    <text evidence="15">The sequence shown here is derived from an EMBL/GenBank/DDBJ whole genome shotgun (WGS) entry which is preliminary data.</text>
</comment>
<proteinExistence type="inferred from homology"/>
<evidence type="ECO:0000256" key="4">
    <source>
        <dbReference type="ARBA" id="ARBA00022723"/>
    </source>
</evidence>
<dbReference type="FunFam" id="3.30.160.60:FF:002343">
    <property type="entry name" value="Zinc finger protein 33A"/>
    <property type="match status" value="2"/>
</dbReference>
<dbReference type="GO" id="GO:0001228">
    <property type="term" value="F:DNA-binding transcription activator activity, RNA polymerase II-specific"/>
    <property type="evidence" value="ECO:0007669"/>
    <property type="project" value="TreeGrafter"/>
</dbReference>
<feature type="region of interest" description="Disordered" evidence="13">
    <location>
        <begin position="286"/>
        <end position="305"/>
    </location>
</feature>
<keyword evidence="16" id="KW-1185">Reference proteome</keyword>
<evidence type="ECO:0000256" key="2">
    <source>
        <dbReference type="ARBA" id="ARBA00004123"/>
    </source>
</evidence>
<keyword evidence="8" id="KW-0805">Transcription regulation</keyword>
<comment type="subcellular location">
    <subcellularLocation>
        <location evidence="2">Nucleus</location>
    </subcellularLocation>
</comment>
<evidence type="ECO:0000256" key="12">
    <source>
        <dbReference type="PROSITE-ProRule" id="PRU00042"/>
    </source>
</evidence>
<dbReference type="InterPro" id="IPR036236">
    <property type="entry name" value="Znf_C2H2_sf"/>
</dbReference>
<evidence type="ECO:0000256" key="5">
    <source>
        <dbReference type="ARBA" id="ARBA00022737"/>
    </source>
</evidence>
<evidence type="ECO:0000256" key="3">
    <source>
        <dbReference type="ARBA" id="ARBA00006991"/>
    </source>
</evidence>
<protein>
    <submittedName>
        <fullName evidence="15">Zinc finger protein 480</fullName>
    </submittedName>
</protein>
<evidence type="ECO:0000313" key="16">
    <source>
        <dbReference type="Proteomes" id="UP001249851"/>
    </source>
</evidence>
<feature type="compositionally biased region" description="Basic and acidic residues" evidence="13">
    <location>
        <begin position="330"/>
        <end position="348"/>
    </location>
</feature>
<keyword evidence="4" id="KW-0479">Metal-binding</keyword>
<keyword evidence="5" id="KW-0677">Repeat</keyword>
<evidence type="ECO:0000256" key="10">
    <source>
        <dbReference type="ARBA" id="ARBA00023163"/>
    </source>
</evidence>
<evidence type="ECO:0000313" key="15">
    <source>
        <dbReference type="EMBL" id="KAK2569952.1"/>
    </source>
</evidence>
<dbReference type="Pfam" id="PF00096">
    <property type="entry name" value="zf-C2H2"/>
    <property type="match status" value="5"/>
</dbReference>
<dbReference type="FunFam" id="3.30.160.60:FF:000072">
    <property type="entry name" value="zinc finger protein 143 isoform X1"/>
    <property type="match status" value="1"/>
</dbReference>
<dbReference type="PROSITE" id="PS00028">
    <property type="entry name" value="ZINC_FINGER_C2H2_1"/>
    <property type="match status" value="6"/>
</dbReference>
<name>A0AAD9QZ10_ACRCE</name>
<comment type="similarity">
    <text evidence="3">Belongs to the krueppel C2H2-type zinc-finger protein family.</text>
</comment>
<dbReference type="PROSITE" id="PS50157">
    <property type="entry name" value="ZINC_FINGER_C2H2_2"/>
    <property type="match status" value="6"/>
</dbReference>
<dbReference type="FunFam" id="3.30.160.60:FF:000226">
    <property type="entry name" value="Zinc finger protein 236 variant"/>
    <property type="match status" value="1"/>
</dbReference>
<dbReference type="EMBL" id="JARQWQ010000009">
    <property type="protein sequence ID" value="KAK2569952.1"/>
    <property type="molecule type" value="Genomic_DNA"/>
</dbReference>
<accession>A0AAD9QZ10</accession>
<feature type="domain" description="C2H2-type" evidence="14">
    <location>
        <begin position="208"/>
        <end position="235"/>
    </location>
</feature>
<dbReference type="GO" id="GO:0008270">
    <property type="term" value="F:zinc ion binding"/>
    <property type="evidence" value="ECO:0007669"/>
    <property type="project" value="UniProtKB-KW"/>
</dbReference>
<keyword evidence="6 12" id="KW-0863">Zinc-finger</keyword>
<dbReference type="Gene3D" id="3.30.160.60">
    <property type="entry name" value="Classic Zinc Finger"/>
    <property type="match status" value="6"/>
</dbReference>
<evidence type="ECO:0000256" key="13">
    <source>
        <dbReference type="SAM" id="MobiDB-lite"/>
    </source>
</evidence>